<dbReference type="Proteomes" id="UP001566132">
    <property type="component" value="Unassembled WGS sequence"/>
</dbReference>
<evidence type="ECO:0000313" key="13">
    <source>
        <dbReference type="EMBL" id="KAL1491538.1"/>
    </source>
</evidence>
<dbReference type="Gene3D" id="3.30.200.20">
    <property type="entry name" value="Phosphorylase Kinase, domain 1"/>
    <property type="match status" value="1"/>
</dbReference>
<dbReference type="SMART" id="SM00220">
    <property type="entry name" value="S_TKc"/>
    <property type="match status" value="1"/>
</dbReference>
<dbReference type="CDD" id="cd08308">
    <property type="entry name" value="Death_Tube"/>
    <property type="match status" value="1"/>
</dbReference>
<dbReference type="InterPro" id="IPR051824">
    <property type="entry name" value="LRR_Rcpt-Like_S/T_Kinase"/>
</dbReference>
<dbReference type="SUPFAM" id="SSF47986">
    <property type="entry name" value="DEATH domain"/>
    <property type="match status" value="1"/>
</dbReference>
<dbReference type="GO" id="GO:0005524">
    <property type="term" value="F:ATP binding"/>
    <property type="evidence" value="ECO:0007669"/>
    <property type="project" value="UniProtKB-UniRule"/>
</dbReference>
<dbReference type="PANTHER" id="PTHR48006">
    <property type="entry name" value="LEUCINE-RICH REPEAT-CONTAINING PROTEIN DDB_G0281931-RELATED"/>
    <property type="match status" value="1"/>
</dbReference>
<evidence type="ECO:0000256" key="2">
    <source>
        <dbReference type="ARBA" id="ARBA00012513"/>
    </source>
</evidence>
<evidence type="ECO:0000256" key="10">
    <source>
        <dbReference type="PROSITE-ProRule" id="PRU10141"/>
    </source>
</evidence>
<name>A0ABD1EA69_HYPHA</name>
<feature type="region of interest" description="Disordered" evidence="11">
    <location>
        <begin position="244"/>
        <end position="276"/>
    </location>
</feature>
<dbReference type="InterPro" id="IPR011009">
    <property type="entry name" value="Kinase-like_dom_sf"/>
</dbReference>
<comment type="similarity">
    <text evidence="1">Belongs to the protein kinase superfamily. TKL Ser/Thr protein kinase family. Pelle subfamily.</text>
</comment>
<keyword evidence="4" id="KW-0808">Transferase</keyword>
<dbReference type="EMBL" id="JBDJPC010000009">
    <property type="protein sequence ID" value="KAL1491538.1"/>
    <property type="molecule type" value="Genomic_DNA"/>
</dbReference>
<dbReference type="Gene3D" id="1.10.533.10">
    <property type="entry name" value="Death Domain, Fas"/>
    <property type="match status" value="1"/>
</dbReference>
<dbReference type="SUPFAM" id="SSF56112">
    <property type="entry name" value="Protein kinase-like (PK-like)"/>
    <property type="match status" value="1"/>
</dbReference>
<evidence type="ECO:0000313" key="14">
    <source>
        <dbReference type="Proteomes" id="UP001566132"/>
    </source>
</evidence>
<dbReference type="CDD" id="cd14066">
    <property type="entry name" value="STKc_IRAK"/>
    <property type="match status" value="1"/>
</dbReference>
<evidence type="ECO:0000256" key="7">
    <source>
        <dbReference type="ARBA" id="ARBA00022840"/>
    </source>
</evidence>
<comment type="caution">
    <text evidence="13">The sequence shown here is derived from an EMBL/GenBank/DDBJ whole genome shotgun (WGS) entry which is preliminary data.</text>
</comment>
<keyword evidence="6" id="KW-0418">Kinase</keyword>
<dbReference type="FunFam" id="1.10.510.10:FF:000754">
    <property type="entry name" value="Interleukin-1 receptor-associated kinase"/>
    <property type="match status" value="1"/>
</dbReference>
<evidence type="ECO:0000256" key="11">
    <source>
        <dbReference type="SAM" id="MobiDB-lite"/>
    </source>
</evidence>
<organism evidence="13 14">
    <name type="scientific">Hypothenemus hampei</name>
    <name type="common">Coffee berry borer</name>
    <dbReference type="NCBI Taxonomy" id="57062"/>
    <lineage>
        <taxon>Eukaryota</taxon>
        <taxon>Metazoa</taxon>
        <taxon>Ecdysozoa</taxon>
        <taxon>Arthropoda</taxon>
        <taxon>Hexapoda</taxon>
        <taxon>Insecta</taxon>
        <taxon>Pterygota</taxon>
        <taxon>Neoptera</taxon>
        <taxon>Endopterygota</taxon>
        <taxon>Coleoptera</taxon>
        <taxon>Polyphaga</taxon>
        <taxon>Cucujiformia</taxon>
        <taxon>Curculionidae</taxon>
        <taxon>Scolytinae</taxon>
        <taxon>Hypothenemus</taxon>
    </lineage>
</organism>
<evidence type="ECO:0000259" key="12">
    <source>
        <dbReference type="PROSITE" id="PS50011"/>
    </source>
</evidence>
<dbReference type="PROSITE" id="PS50011">
    <property type="entry name" value="PROTEIN_KINASE_DOM"/>
    <property type="match status" value="1"/>
</dbReference>
<dbReference type="InterPro" id="IPR011029">
    <property type="entry name" value="DEATH-like_dom_sf"/>
</dbReference>
<dbReference type="Pfam" id="PF14786">
    <property type="entry name" value="Death_2"/>
    <property type="match status" value="1"/>
</dbReference>
<evidence type="ECO:0000256" key="3">
    <source>
        <dbReference type="ARBA" id="ARBA00022527"/>
    </source>
</evidence>
<dbReference type="InterPro" id="IPR017441">
    <property type="entry name" value="Protein_kinase_ATP_BS"/>
</dbReference>
<dbReference type="Pfam" id="PF00069">
    <property type="entry name" value="Pkinase"/>
    <property type="match status" value="1"/>
</dbReference>
<dbReference type="PROSITE" id="PS00107">
    <property type="entry name" value="PROTEIN_KINASE_ATP"/>
    <property type="match status" value="1"/>
</dbReference>
<comment type="catalytic activity">
    <reaction evidence="9">
        <text>L-seryl-[protein] + ATP = O-phospho-L-seryl-[protein] + ADP + H(+)</text>
        <dbReference type="Rhea" id="RHEA:17989"/>
        <dbReference type="Rhea" id="RHEA-COMP:9863"/>
        <dbReference type="Rhea" id="RHEA-COMP:11604"/>
        <dbReference type="ChEBI" id="CHEBI:15378"/>
        <dbReference type="ChEBI" id="CHEBI:29999"/>
        <dbReference type="ChEBI" id="CHEBI:30616"/>
        <dbReference type="ChEBI" id="CHEBI:83421"/>
        <dbReference type="ChEBI" id="CHEBI:456216"/>
        <dbReference type="EC" id="2.7.11.1"/>
    </reaction>
</comment>
<accession>A0ABD1EA69</accession>
<evidence type="ECO:0000256" key="9">
    <source>
        <dbReference type="ARBA" id="ARBA00048679"/>
    </source>
</evidence>
<dbReference type="GO" id="GO:0004674">
    <property type="term" value="F:protein serine/threonine kinase activity"/>
    <property type="evidence" value="ECO:0007669"/>
    <property type="project" value="UniProtKB-KW"/>
</dbReference>
<evidence type="ECO:0000256" key="5">
    <source>
        <dbReference type="ARBA" id="ARBA00022741"/>
    </source>
</evidence>
<dbReference type="PROSITE" id="PS00108">
    <property type="entry name" value="PROTEIN_KINASE_ST"/>
    <property type="match status" value="1"/>
</dbReference>
<feature type="domain" description="Protein kinase" evidence="12">
    <location>
        <begin position="347"/>
        <end position="619"/>
    </location>
</feature>
<reference evidence="13 14" key="1">
    <citation type="submission" date="2024-05" db="EMBL/GenBank/DDBJ databases">
        <title>Genetic variation in Jamaican populations of the coffee berry borer (Hypothenemus hampei).</title>
        <authorList>
            <person name="Errbii M."/>
            <person name="Myrie A."/>
        </authorList>
    </citation>
    <scope>NUCLEOTIDE SEQUENCE [LARGE SCALE GENOMIC DNA]</scope>
    <source>
        <strain evidence="13">JA-Hopewell-2020-01-JO</strain>
        <tissue evidence="13">Whole body</tissue>
    </source>
</reference>
<keyword evidence="5 10" id="KW-0547">Nucleotide-binding</keyword>
<proteinExistence type="inferred from homology"/>
<evidence type="ECO:0000256" key="6">
    <source>
        <dbReference type="ARBA" id="ARBA00022777"/>
    </source>
</evidence>
<protein>
    <recommendedName>
        <fullName evidence="2">non-specific serine/threonine protein kinase</fullName>
        <ecNumber evidence="2">2.7.11.1</ecNumber>
    </recommendedName>
</protein>
<dbReference type="Gene3D" id="1.10.510.10">
    <property type="entry name" value="Transferase(Phosphotransferase) domain 1"/>
    <property type="match status" value="1"/>
</dbReference>
<evidence type="ECO:0000256" key="8">
    <source>
        <dbReference type="ARBA" id="ARBA00047899"/>
    </source>
</evidence>
<keyword evidence="7 10" id="KW-0067">ATP-binding</keyword>
<feature type="compositionally biased region" description="Low complexity" evidence="11">
    <location>
        <begin position="261"/>
        <end position="276"/>
    </location>
</feature>
<evidence type="ECO:0000256" key="4">
    <source>
        <dbReference type="ARBA" id="ARBA00022679"/>
    </source>
</evidence>
<dbReference type="InterPro" id="IPR029397">
    <property type="entry name" value="Tube_Death"/>
</dbReference>
<comment type="catalytic activity">
    <reaction evidence="8">
        <text>L-threonyl-[protein] + ATP = O-phospho-L-threonyl-[protein] + ADP + H(+)</text>
        <dbReference type="Rhea" id="RHEA:46608"/>
        <dbReference type="Rhea" id="RHEA-COMP:11060"/>
        <dbReference type="Rhea" id="RHEA-COMP:11605"/>
        <dbReference type="ChEBI" id="CHEBI:15378"/>
        <dbReference type="ChEBI" id="CHEBI:30013"/>
        <dbReference type="ChEBI" id="CHEBI:30616"/>
        <dbReference type="ChEBI" id="CHEBI:61977"/>
        <dbReference type="ChEBI" id="CHEBI:456216"/>
        <dbReference type="EC" id="2.7.11.1"/>
    </reaction>
</comment>
<dbReference type="PANTHER" id="PTHR48006:SF102">
    <property type="entry name" value="LEUCINE-RICH REPEAT-CONTAINING PROTEIN DDB_G0281931-RELATED"/>
    <property type="match status" value="1"/>
</dbReference>
<keyword evidence="14" id="KW-1185">Reference proteome</keyword>
<dbReference type="InterPro" id="IPR008271">
    <property type="entry name" value="Ser/Thr_kinase_AS"/>
</dbReference>
<dbReference type="AlphaFoldDB" id="A0ABD1EA69"/>
<gene>
    <name evidence="13" type="ORF">ABEB36_012120</name>
</gene>
<evidence type="ECO:0000256" key="1">
    <source>
        <dbReference type="ARBA" id="ARBA00008718"/>
    </source>
</evidence>
<keyword evidence="3" id="KW-0723">Serine/threonine-protein kinase</keyword>
<sequence length="624" mass="69795">MPQIEPQLEIRKLHPSITKHLCDILDCDEEWKKLMALIPKQLSQNGFKCDIAPNNLPKYTSEHFKIIESGSVQYQRSCTGILFEEWGTSGRPRASVGHLKYLLTKANLFRAADYVAELLGEGPVQRPSTGPAARIPTSLPSVNSVSSTAIADIERQLNEINYPQAAIQEIKSMNEQLQVHAQHATVIPKIVVSEDKPSETFVQVPIVVNANEKSENSLMDGYRHSSSSSTDELPDFSQLLLSKSSGTSNSSPYNNPDSTEKSFSSSESPSKSTSSDNDLISELLANIECSNDDPNIPLTVVQFSQRTNTEPRKQDCLSGNLFITNTEVPHYSYQDLEIATNHFCANEESGRFLGSGGFGSVFLATGLFSDPVAVKKFTFEHWGVDKIIRKQFINEIDILSKYKHENLVTLLGYSCDGPCYCLVYEYVVGGSLFDTLRNRPKHLPWKQRLTIALGTAKAIAYLNTAFETPLIHRDLKSANILLDKDNNAKLCDFGIARLLPEKATNLNTEPFGTSAYMPSEYHMGEVTLELDTFSFGVILLELLTSLPPLDEERPGGDLVTYVQDYEDNIDTILDKTVGNWHENDKNFAEELYKLALKCLEDRPLRPVMTEVMKILESLFEKLMR</sequence>
<dbReference type="InterPro" id="IPR000719">
    <property type="entry name" value="Prot_kinase_dom"/>
</dbReference>
<dbReference type="EC" id="2.7.11.1" evidence="2"/>
<feature type="binding site" evidence="10">
    <location>
        <position position="376"/>
    </location>
    <ligand>
        <name>ATP</name>
        <dbReference type="ChEBI" id="CHEBI:30616"/>
    </ligand>
</feature>